<name>A0A9D4L915_DREPO</name>
<organism evidence="1 2">
    <name type="scientific">Dreissena polymorpha</name>
    <name type="common">Zebra mussel</name>
    <name type="synonym">Mytilus polymorpha</name>
    <dbReference type="NCBI Taxonomy" id="45954"/>
    <lineage>
        <taxon>Eukaryota</taxon>
        <taxon>Metazoa</taxon>
        <taxon>Spiralia</taxon>
        <taxon>Lophotrochozoa</taxon>
        <taxon>Mollusca</taxon>
        <taxon>Bivalvia</taxon>
        <taxon>Autobranchia</taxon>
        <taxon>Heteroconchia</taxon>
        <taxon>Euheterodonta</taxon>
        <taxon>Imparidentia</taxon>
        <taxon>Neoheterodontei</taxon>
        <taxon>Myida</taxon>
        <taxon>Dreissenoidea</taxon>
        <taxon>Dreissenidae</taxon>
        <taxon>Dreissena</taxon>
    </lineage>
</organism>
<evidence type="ECO:0000313" key="1">
    <source>
        <dbReference type="EMBL" id="KAH3853533.1"/>
    </source>
</evidence>
<dbReference type="Proteomes" id="UP000828390">
    <property type="component" value="Unassembled WGS sequence"/>
</dbReference>
<keyword evidence="2" id="KW-1185">Reference proteome</keyword>
<reference evidence="1" key="1">
    <citation type="journal article" date="2019" name="bioRxiv">
        <title>The Genome of the Zebra Mussel, Dreissena polymorpha: A Resource for Invasive Species Research.</title>
        <authorList>
            <person name="McCartney M.A."/>
            <person name="Auch B."/>
            <person name="Kono T."/>
            <person name="Mallez S."/>
            <person name="Zhang Y."/>
            <person name="Obille A."/>
            <person name="Becker A."/>
            <person name="Abrahante J.E."/>
            <person name="Garbe J."/>
            <person name="Badalamenti J.P."/>
            <person name="Herman A."/>
            <person name="Mangelson H."/>
            <person name="Liachko I."/>
            <person name="Sullivan S."/>
            <person name="Sone E.D."/>
            <person name="Koren S."/>
            <person name="Silverstein K.A.T."/>
            <person name="Beckman K.B."/>
            <person name="Gohl D.M."/>
        </authorList>
    </citation>
    <scope>NUCLEOTIDE SEQUENCE</scope>
    <source>
        <strain evidence="1">Duluth1</strain>
        <tissue evidence="1">Whole animal</tissue>
    </source>
</reference>
<reference evidence="1" key="2">
    <citation type="submission" date="2020-11" db="EMBL/GenBank/DDBJ databases">
        <authorList>
            <person name="McCartney M.A."/>
            <person name="Auch B."/>
            <person name="Kono T."/>
            <person name="Mallez S."/>
            <person name="Becker A."/>
            <person name="Gohl D.M."/>
            <person name="Silverstein K.A.T."/>
            <person name="Koren S."/>
            <person name="Bechman K.B."/>
            <person name="Herman A."/>
            <person name="Abrahante J.E."/>
            <person name="Garbe J."/>
        </authorList>
    </citation>
    <scope>NUCLEOTIDE SEQUENCE</scope>
    <source>
        <strain evidence="1">Duluth1</strain>
        <tissue evidence="1">Whole animal</tissue>
    </source>
</reference>
<comment type="caution">
    <text evidence="1">The sequence shown here is derived from an EMBL/GenBank/DDBJ whole genome shotgun (WGS) entry which is preliminary data.</text>
</comment>
<gene>
    <name evidence="1" type="ORF">DPMN_096059</name>
</gene>
<protein>
    <submittedName>
        <fullName evidence="1">Uncharacterized protein</fullName>
    </submittedName>
</protein>
<accession>A0A9D4L915</accession>
<proteinExistence type="predicted"/>
<evidence type="ECO:0000313" key="2">
    <source>
        <dbReference type="Proteomes" id="UP000828390"/>
    </source>
</evidence>
<dbReference type="AlphaFoldDB" id="A0A9D4L915"/>
<dbReference type="EMBL" id="JAIWYP010000003">
    <property type="protein sequence ID" value="KAH3853533.1"/>
    <property type="molecule type" value="Genomic_DNA"/>
</dbReference>
<sequence>MVRPSLAELSATIFVTSSIYCKVWEIRDGWSAQSRSSKCFQSVHWITLLFRAIEVIITQYMASKNRKGVSKQSCLTSVCTSNVSVSCLT</sequence>